<comment type="caution">
    <text evidence="1">The sequence shown here is derived from an EMBL/GenBank/DDBJ whole genome shotgun (WGS) entry which is preliminary data.</text>
</comment>
<accession>E7RPY0</accession>
<dbReference type="HOGENOM" id="CLU_1617502_0_0_10"/>
<name>E7RPY0_9BACT</name>
<dbReference type="AlphaFoldDB" id="E7RPY0"/>
<reference evidence="1" key="1">
    <citation type="submission" date="2011-01" db="EMBL/GenBank/DDBJ databases">
        <authorList>
            <person name="Muzny D."/>
            <person name="Qin X."/>
            <person name="Buhay C."/>
            <person name="Dugan-Rocha S."/>
            <person name="Ding Y."/>
            <person name="Chen G."/>
            <person name="Hawes A."/>
            <person name="Holder M."/>
            <person name="Jhangiani S."/>
            <person name="Johnson A."/>
            <person name="Khan Z."/>
            <person name="Li Z."/>
            <person name="Liu W."/>
            <person name="Liu X."/>
            <person name="Perez L."/>
            <person name="Shen H."/>
            <person name="Wang Q."/>
            <person name="Watt J."/>
            <person name="Xi L."/>
            <person name="Xin Y."/>
            <person name="Zhou J."/>
            <person name="Deng J."/>
            <person name="Jiang H."/>
            <person name="Liu Y."/>
            <person name="Qu J."/>
            <person name="Song X.-Z."/>
            <person name="Zhang L."/>
            <person name="Villasana D."/>
            <person name="Johnson A."/>
            <person name="Liu J."/>
            <person name="Liyanage D."/>
            <person name="Lorensuhewa L."/>
            <person name="Robinson T."/>
            <person name="Song A."/>
            <person name="Song B.-B."/>
            <person name="Dinh H."/>
            <person name="Thornton R."/>
            <person name="Coyle M."/>
            <person name="Francisco L."/>
            <person name="Jackson L."/>
            <person name="Javaid M."/>
            <person name="Korchina V."/>
            <person name="Kovar C."/>
            <person name="Mata R."/>
            <person name="Mathew T."/>
            <person name="Ngo R."/>
            <person name="Nguyen L."/>
            <person name="Nguyen N."/>
            <person name="Okwuonu G."/>
            <person name="Ongeri F."/>
            <person name="Pham C."/>
            <person name="Simmons D."/>
            <person name="Wilczek-Boney K."/>
            <person name="Hale W."/>
            <person name="Jakkamsetti A."/>
            <person name="Pham P."/>
            <person name="Ruth R."/>
            <person name="San Lucas F."/>
            <person name="Warren J."/>
            <person name="Zhang J."/>
            <person name="Zhao Z."/>
            <person name="Zhou C."/>
            <person name="Zhu D."/>
            <person name="Lee S."/>
            <person name="Bess C."/>
            <person name="Blankenburg K."/>
            <person name="Forbes L."/>
            <person name="Fu Q."/>
            <person name="Gubbala S."/>
            <person name="Hirani K."/>
            <person name="Jayaseelan J.C."/>
            <person name="Lara F."/>
            <person name="Munidasa M."/>
            <person name="Palculict T."/>
            <person name="Patil S."/>
            <person name="Pu L.-L."/>
            <person name="Saada N."/>
            <person name="Tang L."/>
            <person name="Weissenberger G."/>
            <person name="Zhu Y."/>
            <person name="Hemphill L."/>
            <person name="Shang Y."/>
            <person name="Youmans B."/>
            <person name="Ayvaz T."/>
            <person name="Ross M."/>
            <person name="Santibanez J."/>
            <person name="Aqrawi P."/>
            <person name="Gross S."/>
            <person name="Joshi V."/>
            <person name="Fowler G."/>
            <person name="Nazareth L."/>
            <person name="Reid J."/>
            <person name="Worley K."/>
            <person name="Petrosino J."/>
            <person name="Highlander S."/>
            <person name="Gibbs R."/>
        </authorList>
    </citation>
    <scope>NUCLEOTIDE SEQUENCE [LARGE SCALE GENOMIC DNA]</scope>
    <source>
        <strain evidence="1">ATCC 33269</strain>
    </source>
</reference>
<dbReference type="STRING" id="28134.SAMN05444288_1641"/>
<evidence type="ECO:0000313" key="2">
    <source>
        <dbReference type="Proteomes" id="UP000005580"/>
    </source>
</evidence>
<protein>
    <submittedName>
        <fullName evidence="1">Uncharacterized protein</fullName>
    </submittedName>
</protein>
<keyword evidence="2" id="KW-1185">Reference proteome</keyword>
<dbReference type="RefSeq" id="WP_004368507.1">
    <property type="nucleotide sequence ID" value="NZ_GL833118.1"/>
</dbReference>
<sequence>MIKDATNTLNIRRRALFRLAVLLPIILISIAVTAQKTQGRKGTFIVPNRKCAVDFLISDIEAKSLKHNAEDEEAFYVSQDDGMYYSVVSWECLEKHRIKIVRVPATYKYAKFPDGTVMPLSADNQFTIMLYMPGRKPKEADTTTMEDEIKDYFRPVEPKKTQRK</sequence>
<organism evidence="1 2">
    <name type="scientific">Hoylesella oralis ATCC 33269</name>
    <dbReference type="NCBI Taxonomy" id="873533"/>
    <lineage>
        <taxon>Bacteria</taxon>
        <taxon>Pseudomonadati</taxon>
        <taxon>Bacteroidota</taxon>
        <taxon>Bacteroidia</taxon>
        <taxon>Bacteroidales</taxon>
        <taxon>Prevotellaceae</taxon>
        <taxon>Hoylesella</taxon>
    </lineage>
</organism>
<dbReference type="EMBL" id="AEPE02000004">
    <property type="protein sequence ID" value="EFZ37173.1"/>
    <property type="molecule type" value="Genomic_DNA"/>
</dbReference>
<proteinExistence type="predicted"/>
<dbReference type="Proteomes" id="UP000005580">
    <property type="component" value="Unassembled WGS sequence"/>
</dbReference>
<evidence type="ECO:0000313" key="1">
    <source>
        <dbReference type="EMBL" id="EFZ37173.1"/>
    </source>
</evidence>
<gene>
    <name evidence="1" type="ORF">HMPREF0663_11231</name>
</gene>